<proteinExistence type="inferred from homology"/>
<dbReference type="InterPro" id="IPR017459">
    <property type="entry name" value="Glycosyl_Trfase_fam3_N_dom"/>
</dbReference>
<keyword evidence="5 9" id="KW-0822">Tryptophan biosynthesis</keyword>
<dbReference type="GO" id="GO:0000162">
    <property type="term" value="P:L-tryptophan biosynthetic process"/>
    <property type="evidence" value="ECO:0007669"/>
    <property type="project" value="UniProtKB-UniRule"/>
</dbReference>
<organism evidence="12 13">
    <name type="scientific">Agrococcus sediminis</name>
    <dbReference type="NCBI Taxonomy" id="2599924"/>
    <lineage>
        <taxon>Bacteria</taxon>
        <taxon>Bacillati</taxon>
        <taxon>Actinomycetota</taxon>
        <taxon>Actinomycetes</taxon>
        <taxon>Micrococcales</taxon>
        <taxon>Microbacteriaceae</taxon>
        <taxon>Agrococcus</taxon>
    </lineage>
</organism>
<dbReference type="NCBIfam" id="TIGR01245">
    <property type="entry name" value="trpD"/>
    <property type="match status" value="1"/>
</dbReference>
<dbReference type="PANTHER" id="PTHR43285:SF2">
    <property type="entry name" value="ANTHRANILATE PHOSPHORIBOSYLTRANSFERASE"/>
    <property type="match status" value="1"/>
</dbReference>
<dbReference type="InterPro" id="IPR000312">
    <property type="entry name" value="Glycosyl_Trfase_fam3"/>
</dbReference>
<feature type="binding site" evidence="9">
    <location>
        <position position="124"/>
    </location>
    <ligand>
        <name>5-phospho-alpha-D-ribose 1-diphosphate</name>
        <dbReference type="ChEBI" id="CHEBI:58017"/>
    </ligand>
</feature>
<dbReference type="Pfam" id="PF02885">
    <property type="entry name" value="Glycos_trans_3N"/>
    <property type="match status" value="1"/>
</dbReference>
<dbReference type="GO" id="GO:0005829">
    <property type="term" value="C:cytosol"/>
    <property type="evidence" value="ECO:0007669"/>
    <property type="project" value="TreeGrafter"/>
</dbReference>
<evidence type="ECO:0000256" key="2">
    <source>
        <dbReference type="ARBA" id="ARBA00022605"/>
    </source>
</evidence>
<feature type="domain" description="Glycosyl transferase family 3 N-terminal" evidence="11">
    <location>
        <begin position="10"/>
        <end position="70"/>
    </location>
</feature>
<keyword evidence="13" id="KW-1185">Reference proteome</keyword>
<dbReference type="Proteomes" id="UP000323221">
    <property type="component" value="Unassembled WGS sequence"/>
</dbReference>
<dbReference type="AlphaFoldDB" id="A0A5M8QFA3"/>
<dbReference type="InterPro" id="IPR035902">
    <property type="entry name" value="Nuc_phospho_transferase"/>
</dbReference>
<evidence type="ECO:0000256" key="4">
    <source>
        <dbReference type="ARBA" id="ARBA00022679"/>
    </source>
</evidence>
<sequence length="351" mass="37063">MDRLLTWPCVLETLLEGEDLAIRQAEWAMAEVVAGRASEAQIAGFLIALRGKGVVAEELVGFRDAILEAAVPLPGESRVVDIVGTGGDRQHTVNISTTASIVVAGAGVPVLKHGNRAVSSSSGASDVLDVLGVVPASDDPAEVRRILEAAGISFAWAMRFHPGFRHAAPVRAQLGVPTVFNYLGPLVNPARPEVSVVGVADKHIIEQFVGVFATRGATALVVRGEDGLDELTTTGHSELWEVSRGDVVEHDIDPRELGIPRASLDDLRGGSPEHNAEVLRRTIAGEPGPVRDIVLLNAAAALVAWRLESDPRQKDRPLKERMAEELATATASIDSGAAARTLEAWRAAAAG</sequence>
<dbReference type="EC" id="2.4.2.18" evidence="9"/>
<keyword evidence="6 9" id="KW-0057">Aromatic amino acid biosynthesis</keyword>
<dbReference type="Gene3D" id="3.40.1030.10">
    <property type="entry name" value="Nucleoside phosphorylase/phosphoribosyltransferase catalytic domain"/>
    <property type="match status" value="1"/>
</dbReference>
<comment type="caution">
    <text evidence="12">The sequence shown here is derived from an EMBL/GenBank/DDBJ whole genome shotgun (WGS) entry which is preliminary data.</text>
</comment>
<comment type="pathway">
    <text evidence="1 9">Amino-acid biosynthesis; L-tryptophan biosynthesis; L-tryptophan from chorismate: step 2/5.</text>
</comment>
<dbReference type="GO" id="GO:0004048">
    <property type="term" value="F:anthranilate phosphoribosyltransferase activity"/>
    <property type="evidence" value="ECO:0007669"/>
    <property type="project" value="UniProtKB-UniRule"/>
</dbReference>
<evidence type="ECO:0000256" key="6">
    <source>
        <dbReference type="ARBA" id="ARBA00023141"/>
    </source>
</evidence>
<comment type="catalytic activity">
    <reaction evidence="7 9">
        <text>N-(5-phospho-beta-D-ribosyl)anthranilate + diphosphate = 5-phospho-alpha-D-ribose 1-diphosphate + anthranilate</text>
        <dbReference type="Rhea" id="RHEA:11768"/>
        <dbReference type="ChEBI" id="CHEBI:16567"/>
        <dbReference type="ChEBI" id="CHEBI:18277"/>
        <dbReference type="ChEBI" id="CHEBI:33019"/>
        <dbReference type="ChEBI" id="CHEBI:58017"/>
        <dbReference type="EC" id="2.4.2.18"/>
    </reaction>
</comment>
<dbReference type="HAMAP" id="MF_00211">
    <property type="entry name" value="TrpD"/>
    <property type="match status" value="1"/>
</dbReference>
<evidence type="ECO:0000313" key="13">
    <source>
        <dbReference type="Proteomes" id="UP000323221"/>
    </source>
</evidence>
<gene>
    <name evidence="9 12" type="primary">trpD</name>
    <name evidence="12" type="ORF">FQ330_05855</name>
</gene>
<feature type="binding site" evidence="9">
    <location>
        <position position="84"/>
    </location>
    <ligand>
        <name>5-phospho-alpha-D-ribose 1-diphosphate</name>
        <dbReference type="ChEBI" id="CHEBI:58017"/>
    </ligand>
</feature>
<evidence type="ECO:0000256" key="5">
    <source>
        <dbReference type="ARBA" id="ARBA00022822"/>
    </source>
</evidence>
<dbReference type="Gene3D" id="1.20.970.10">
    <property type="entry name" value="Transferase, Pyrimidine Nucleoside Phosphorylase, Chain C"/>
    <property type="match status" value="1"/>
</dbReference>
<evidence type="ECO:0000256" key="9">
    <source>
        <dbReference type="HAMAP-Rule" id="MF_00211"/>
    </source>
</evidence>
<feature type="binding site" evidence="9">
    <location>
        <begin position="112"/>
        <end position="120"/>
    </location>
    <ligand>
        <name>5-phospho-alpha-D-ribose 1-diphosphate</name>
        <dbReference type="ChEBI" id="CHEBI:58017"/>
    </ligand>
</feature>
<feature type="binding site" evidence="9">
    <location>
        <position position="230"/>
    </location>
    <ligand>
        <name>Mg(2+)</name>
        <dbReference type="ChEBI" id="CHEBI:18420"/>
        <label>2</label>
    </ligand>
</feature>
<keyword evidence="2 9" id="KW-0028">Amino-acid biosynthesis</keyword>
<evidence type="ECO:0000256" key="8">
    <source>
        <dbReference type="ARBA" id="ARBA00061188"/>
    </source>
</evidence>
<evidence type="ECO:0000313" key="12">
    <source>
        <dbReference type="EMBL" id="KAA6433620.1"/>
    </source>
</evidence>
<comment type="function">
    <text evidence="9">Catalyzes the transfer of the phosphoribosyl group of 5-phosphorylribose-1-pyrophosphate (PRPP) to anthranilate to yield N-(5'-phosphoribosyl)-anthranilate (PRA).</text>
</comment>
<dbReference type="RefSeq" id="WP_146355996.1">
    <property type="nucleotide sequence ID" value="NZ_VOIR01000013.1"/>
</dbReference>
<name>A0A5M8QFA3_9MICO</name>
<feature type="domain" description="Glycosyl transferase family 3" evidence="10">
    <location>
        <begin position="78"/>
        <end position="338"/>
    </location>
</feature>
<accession>A0A5M8QFA3</accession>
<evidence type="ECO:0000256" key="1">
    <source>
        <dbReference type="ARBA" id="ARBA00004907"/>
    </source>
</evidence>
<feature type="binding site" evidence="9">
    <location>
        <begin position="87"/>
        <end position="88"/>
    </location>
    <ligand>
        <name>5-phospho-alpha-D-ribose 1-diphosphate</name>
        <dbReference type="ChEBI" id="CHEBI:58017"/>
    </ligand>
</feature>
<keyword evidence="9" id="KW-0479">Metal-binding</keyword>
<comment type="caution">
    <text evidence="9">Lacks conserved residue(s) required for the propagation of feature annotation.</text>
</comment>
<evidence type="ECO:0000256" key="7">
    <source>
        <dbReference type="ARBA" id="ARBA00052328"/>
    </source>
</evidence>
<feature type="binding site" evidence="9">
    <location>
        <position position="84"/>
    </location>
    <ligand>
        <name>anthranilate</name>
        <dbReference type="ChEBI" id="CHEBI:16567"/>
        <label>1</label>
    </ligand>
</feature>
<dbReference type="SUPFAM" id="SSF52418">
    <property type="entry name" value="Nucleoside phosphorylase/phosphoribosyltransferase catalytic domain"/>
    <property type="match status" value="1"/>
</dbReference>
<evidence type="ECO:0000259" key="11">
    <source>
        <dbReference type="Pfam" id="PF02885"/>
    </source>
</evidence>
<feature type="binding site" evidence="9">
    <location>
        <position position="92"/>
    </location>
    <ligand>
        <name>5-phospho-alpha-D-ribose 1-diphosphate</name>
        <dbReference type="ChEBI" id="CHEBI:58017"/>
    </ligand>
</feature>
<evidence type="ECO:0000259" key="10">
    <source>
        <dbReference type="Pfam" id="PF00591"/>
    </source>
</evidence>
<dbReference type="InterPro" id="IPR005940">
    <property type="entry name" value="Anthranilate_Pribosyl_Tfrase"/>
</dbReference>
<keyword evidence="3 9" id="KW-0328">Glycosyltransferase</keyword>
<keyword evidence="9" id="KW-0460">Magnesium</keyword>
<dbReference type="InterPro" id="IPR036320">
    <property type="entry name" value="Glycosyl_Trfase_fam3_N_dom_sf"/>
</dbReference>
<comment type="similarity">
    <text evidence="8">In the C-terminal section; belongs to the anthranilate phosphoribosyltransferase family.</text>
</comment>
<feature type="binding site" evidence="9">
    <location>
        <position position="230"/>
    </location>
    <ligand>
        <name>Mg(2+)</name>
        <dbReference type="ChEBI" id="CHEBI:18420"/>
        <label>1</label>
    </ligand>
</feature>
<dbReference type="OrthoDB" id="9806430at2"/>
<evidence type="ECO:0000256" key="3">
    <source>
        <dbReference type="ARBA" id="ARBA00022676"/>
    </source>
</evidence>
<feature type="binding site" evidence="9">
    <location>
        <position position="229"/>
    </location>
    <ligand>
        <name>Mg(2+)</name>
        <dbReference type="ChEBI" id="CHEBI:18420"/>
        <label>2</label>
    </ligand>
</feature>
<dbReference type="Pfam" id="PF00591">
    <property type="entry name" value="Glycos_transf_3"/>
    <property type="match status" value="1"/>
</dbReference>
<protein>
    <recommendedName>
        <fullName evidence="9">Anthranilate phosphoribosyltransferase</fullName>
        <ecNumber evidence="9">2.4.2.18</ecNumber>
    </recommendedName>
</protein>
<comment type="subunit">
    <text evidence="9">Homodimer.</text>
</comment>
<feature type="binding site" evidence="9">
    <location>
        <position position="171"/>
    </location>
    <ligand>
        <name>anthranilate</name>
        <dbReference type="ChEBI" id="CHEBI:16567"/>
        <label>2</label>
    </ligand>
</feature>
<dbReference type="FunFam" id="3.40.1030.10:FF:000002">
    <property type="entry name" value="Anthranilate phosphoribosyltransferase"/>
    <property type="match status" value="1"/>
</dbReference>
<feature type="binding site" evidence="9">
    <location>
        <position position="115"/>
    </location>
    <ligand>
        <name>anthranilate</name>
        <dbReference type="ChEBI" id="CHEBI:16567"/>
        <label>1</label>
    </ligand>
</feature>
<comment type="cofactor">
    <cofactor evidence="9">
        <name>Mg(2+)</name>
        <dbReference type="ChEBI" id="CHEBI:18420"/>
    </cofactor>
    <text evidence="9">Binds 2 magnesium ions per monomer.</text>
</comment>
<dbReference type="EMBL" id="VOIR01000013">
    <property type="protein sequence ID" value="KAA6433620.1"/>
    <property type="molecule type" value="Genomic_DNA"/>
</dbReference>
<reference evidence="12 13" key="1">
    <citation type="submission" date="2019-08" db="EMBL/GenBank/DDBJ databases">
        <title>Agrococcus lahaulensis sp. nov., isolated from a cold desert of the Indian Himalayas.</title>
        <authorList>
            <person name="Qu J.H."/>
        </authorList>
    </citation>
    <scope>NUCLEOTIDE SEQUENCE [LARGE SCALE GENOMIC DNA]</scope>
    <source>
        <strain evidence="12 13">NS18</strain>
    </source>
</reference>
<dbReference type="GO" id="GO:0000287">
    <property type="term" value="F:magnesium ion binding"/>
    <property type="evidence" value="ECO:0007669"/>
    <property type="project" value="UniProtKB-UniRule"/>
</dbReference>
<feature type="binding site" evidence="9">
    <location>
        <position position="96"/>
    </location>
    <ligand>
        <name>Mg(2+)</name>
        <dbReference type="ChEBI" id="CHEBI:18420"/>
        <label>1</label>
    </ligand>
</feature>
<comment type="similarity">
    <text evidence="9">Belongs to the anthranilate phosphoribosyltransferase family.</text>
</comment>
<feature type="binding site" evidence="9">
    <location>
        <begin position="94"/>
        <end position="97"/>
    </location>
    <ligand>
        <name>5-phospho-alpha-D-ribose 1-diphosphate</name>
        <dbReference type="ChEBI" id="CHEBI:58017"/>
    </ligand>
</feature>
<dbReference type="PANTHER" id="PTHR43285">
    <property type="entry name" value="ANTHRANILATE PHOSPHORIBOSYLTRANSFERASE"/>
    <property type="match status" value="1"/>
</dbReference>
<dbReference type="SUPFAM" id="SSF47648">
    <property type="entry name" value="Nucleoside phosphorylase/phosphoribosyltransferase N-terminal domain"/>
    <property type="match status" value="1"/>
</dbReference>
<keyword evidence="4 9" id="KW-0808">Transferase</keyword>
<dbReference type="UniPathway" id="UPA00035">
    <property type="reaction ID" value="UER00041"/>
</dbReference>